<dbReference type="PANTHER" id="PTHR33627:SF1">
    <property type="entry name" value="TRANSPOSASE"/>
    <property type="match status" value="1"/>
</dbReference>
<dbReference type="EMBL" id="CP009515">
    <property type="protein sequence ID" value="AKB73668.1"/>
    <property type="molecule type" value="Genomic_DNA"/>
</dbReference>
<dbReference type="KEGG" id="mls:MSLAZ_0407"/>
<feature type="domain" description="Transposase IS701-like DDE" evidence="1">
    <location>
        <begin position="8"/>
        <end position="123"/>
    </location>
</feature>
<sequence>MGEKRILIDERPYLPKKWVTDEERCLKAQIPSEEILFRTKYDLGLEMIDNAIKEGIPFSYVTMDGFYGENPILLTELENRGLTFVADIAIDTKVYVQEPIVGIPEKKGKRGRMPTIPKVLNLSSIRVDSLSSSIERWELIRIQKTERGYKEVYFKAIKVWRSQDELPCENPLWLLISKDAKSGE</sequence>
<dbReference type="InterPro" id="IPR039365">
    <property type="entry name" value="IS701-like"/>
</dbReference>
<dbReference type="AlphaFoldDB" id="A0A0E3S4E1"/>
<dbReference type="Pfam" id="PF13546">
    <property type="entry name" value="DDE_5"/>
    <property type="match status" value="1"/>
</dbReference>
<dbReference type="InterPro" id="IPR038721">
    <property type="entry name" value="IS701-like_DDE_dom"/>
</dbReference>
<evidence type="ECO:0000313" key="2">
    <source>
        <dbReference type="EMBL" id="AKB73668.1"/>
    </source>
</evidence>
<dbReference type="PATRIC" id="fig|1434111.4.peg.515"/>
<name>A0A0E3S4E1_9EURY</name>
<proteinExistence type="predicted"/>
<dbReference type="PANTHER" id="PTHR33627">
    <property type="entry name" value="TRANSPOSASE"/>
    <property type="match status" value="1"/>
</dbReference>
<dbReference type="STRING" id="1434111.MSLAZ_0407"/>
<protein>
    <submittedName>
        <fullName evidence="2">Mobile element protein</fullName>
    </submittedName>
</protein>
<evidence type="ECO:0000259" key="1">
    <source>
        <dbReference type="Pfam" id="PF13546"/>
    </source>
</evidence>
<dbReference type="HOGENOM" id="CLU_1465101_0_0_2"/>
<accession>A0A0E3S4E1</accession>
<reference evidence="2 3" key="1">
    <citation type="submission" date="2014-07" db="EMBL/GenBank/DDBJ databases">
        <title>Methanogenic archaea and the global carbon cycle.</title>
        <authorList>
            <person name="Henriksen J.R."/>
            <person name="Luke J."/>
            <person name="Reinhart S."/>
            <person name="Benedict M.N."/>
            <person name="Youngblut N.D."/>
            <person name="Metcalf M.E."/>
            <person name="Whitaker R.J."/>
            <person name="Metcalf W.W."/>
        </authorList>
    </citation>
    <scope>NUCLEOTIDE SEQUENCE [LARGE SCALE GENOMIC DNA]</scope>
    <source>
        <strain evidence="2 3">Z-7289</strain>
    </source>
</reference>
<keyword evidence="3" id="KW-1185">Reference proteome</keyword>
<gene>
    <name evidence="2" type="ORF">MSLAZ_0407</name>
</gene>
<evidence type="ECO:0000313" key="3">
    <source>
        <dbReference type="Proteomes" id="UP000033072"/>
    </source>
</evidence>
<organism evidence="2 3">
    <name type="scientific">Methanosarcina lacustris Z-7289</name>
    <dbReference type="NCBI Taxonomy" id="1434111"/>
    <lineage>
        <taxon>Archaea</taxon>
        <taxon>Methanobacteriati</taxon>
        <taxon>Methanobacteriota</taxon>
        <taxon>Stenosarchaea group</taxon>
        <taxon>Methanomicrobia</taxon>
        <taxon>Methanosarcinales</taxon>
        <taxon>Methanosarcinaceae</taxon>
        <taxon>Methanosarcina</taxon>
    </lineage>
</organism>
<dbReference type="Proteomes" id="UP000033072">
    <property type="component" value="Chromosome"/>
</dbReference>